<protein>
    <submittedName>
        <fullName evidence="3">Alpha/beta hydrolase</fullName>
    </submittedName>
</protein>
<keyword evidence="4" id="KW-1185">Reference proteome</keyword>
<sequence length="481" mass="49695">MSDEPVEPGAPTARDVGIAPVADIEVSGGAGGFRAKGEDLVAMSALTDEVAGDMLKTALAGHKFLAEPDVLASALLNPSGVVKFEAAMAMALDGPNGLTATSAAIGLRGDALRATKLAYEAADELAARGLDASRWMAGLAVASAPGGVVAAGLATGTAIAADVYANYDGDWQKWLVDHPGMIDNLIGMSPGMLSALGVPVDLATTLDLLAATYADGNAHVTALMPLPDPGPHNLREIMLGLDVRNDPNSDQDNSNLDVRVIKDANGKVTGYIVDIPGTKDWNAPWDPKSANDSGVNVDAMAGNNTVLQLGIERALREAGAQGSGVPVMLVGHSQGGIVAAQSSSDLVASGYNVTHVVTAGSPVGRIDIPGNVQMLSLENRNDIVPRLDASDNPNTANRTTVTFENQTGSIGGNHSIGGHRYDERHRDEPPVDQNYVAVAGQLDGSSDPSVRRFLDSTGAFTQGSGLDSQLLRYRVSREGVN</sequence>
<name>A0A7C9VXM3_9PSEU</name>
<evidence type="ECO:0000313" key="3">
    <source>
        <dbReference type="EMBL" id="NGY60397.1"/>
    </source>
</evidence>
<dbReference type="Proteomes" id="UP000481360">
    <property type="component" value="Unassembled WGS sequence"/>
</dbReference>
<feature type="region of interest" description="Disordered" evidence="1">
    <location>
        <begin position="405"/>
        <end position="428"/>
    </location>
</feature>
<evidence type="ECO:0000313" key="4">
    <source>
        <dbReference type="Proteomes" id="UP000481360"/>
    </source>
</evidence>
<accession>A0A7C9VXM3</accession>
<dbReference type="GO" id="GO:0006629">
    <property type="term" value="P:lipid metabolic process"/>
    <property type="evidence" value="ECO:0007669"/>
    <property type="project" value="InterPro"/>
</dbReference>
<dbReference type="InterPro" id="IPR029058">
    <property type="entry name" value="AB_hydrolase_fold"/>
</dbReference>
<feature type="domain" description="Fungal lipase-type" evidence="2">
    <location>
        <begin position="306"/>
        <end position="388"/>
    </location>
</feature>
<dbReference type="RefSeq" id="WP_166046439.1">
    <property type="nucleotide sequence ID" value="NZ_JAAMPJ010000004.1"/>
</dbReference>
<dbReference type="GO" id="GO:0016787">
    <property type="term" value="F:hydrolase activity"/>
    <property type="evidence" value="ECO:0007669"/>
    <property type="project" value="UniProtKB-KW"/>
</dbReference>
<reference evidence="3 4" key="1">
    <citation type="submission" date="2020-03" db="EMBL/GenBank/DDBJ databases">
        <title>Isolation and identification of active actinomycetes.</title>
        <authorList>
            <person name="Sun X."/>
        </authorList>
    </citation>
    <scope>NUCLEOTIDE SEQUENCE [LARGE SCALE GENOMIC DNA]</scope>
    <source>
        <strain evidence="3 4">NEAU-D13</strain>
    </source>
</reference>
<organism evidence="3 4">
    <name type="scientific">Lentzea alba</name>
    <dbReference type="NCBI Taxonomy" id="2714351"/>
    <lineage>
        <taxon>Bacteria</taxon>
        <taxon>Bacillati</taxon>
        <taxon>Actinomycetota</taxon>
        <taxon>Actinomycetes</taxon>
        <taxon>Pseudonocardiales</taxon>
        <taxon>Pseudonocardiaceae</taxon>
        <taxon>Lentzea</taxon>
    </lineage>
</organism>
<dbReference type="AlphaFoldDB" id="A0A7C9VXM3"/>
<dbReference type="Pfam" id="PF01764">
    <property type="entry name" value="Lipase_3"/>
    <property type="match status" value="1"/>
</dbReference>
<comment type="caution">
    <text evidence="3">The sequence shown here is derived from an EMBL/GenBank/DDBJ whole genome shotgun (WGS) entry which is preliminary data.</text>
</comment>
<evidence type="ECO:0000256" key="1">
    <source>
        <dbReference type="SAM" id="MobiDB-lite"/>
    </source>
</evidence>
<dbReference type="EMBL" id="JAAMPJ010000004">
    <property type="protein sequence ID" value="NGY60397.1"/>
    <property type="molecule type" value="Genomic_DNA"/>
</dbReference>
<keyword evidence="3" id="KW-0378">Hydrolase</keyword>
<gene>
    <name evidence="3" type="ORF">G7043_15820</name>
</gene>
<evidence type="ECO:0000259" key="2">
    <source>
        <dbReference type="Pfam" id="PF01764"/>
    </source>
</evidence>
<dbReference type="Gene3D" id="3.40.50.1820">
    <property type="entry name" value="alpha/beta hydrolase"/>
    <property type="match status" value="1"/>
</dbReference>
<dbReference type="InterPro" id="IPR002921">
    <property type="entry name" value="Fungal_lipase-type"/>
</dbReference>
<dbReference type="SUPFAM" id="SSF53474">
    <property type="entry name" value="alpha/beta-Hydrolases"/>
    <property type="match status" value="1"/>
</dbReference>
<feature type="compositionally biased region" description="Basic and acidic residues" evidence="1">
    <location>
        <begin position="419"/>
        <end position="428"/>
    </location>
</feature>
<proteinExistence type="predicted"/>